<name>A0ABR9XCV6_9SPHI</name>
<sequence length="115" mass="12673">MILNTHNNNGTLVAEILVPEANLSQSELLKAEMVTLIDQKPKNILIDFSKVQYVDSSFLGAMVSSLKYAVANKTDIAVINLAADISDLFTLIRLDKVFKIYTNESEAIADINNTL</sequence>
<keyword evidence="3" id="KW-1185">Reference proteome</keyword>
<dbReference type="PROSITE" id="PS50801">
    <property type="entry name" value="STAS"/>
    <property type="match status" value="1"/>
</dbReference>
<feature type="domain" description="STAS" evidence="1">
    <location>
        <begin position="20"/>
        <end position="111"/>
    </location>
</feature>
<evidence type="ECO:0000259" key="1">
    <source>
        <dbReference type="PROSITE" id="PS50801"/>
    </source>
</evidence>
<proteinExistence type="predicted"/>
<comment type="caution">
    <text evidence="2">The sequence shown here is derived from an EMBL/GenBank/DDBJ whole genome shotgun (WGS) entry which is preliminary data.</text>
</comment>
<dbReference type="Pfam" id="PF01740">
    <property type="entry name" value="STAS"/>
    <property type="match status" value="1"/>
</dbReference>
<dbReference type="EMBL" id="JADFFM010000001">
    <property type="protein sequence ID" value="MBE9664900.1"/>
    <property type="molecule type" value="Genomic_DNA"/>
</dbReference>
<dbReference type="InterPro" id="IPR002645">
    <property type="entry name" value="STAS_dom"/>
</dbReference>
<dbReference type="SUPFAM" id="SSF52091">
    <property type="entry name" value="SpoIIaa-like"/>
    <property type="match status" value="1"/>
</dbReference>
<dbReference type="InterPro" id="IPR036513">
    <property type="entry name" value="STAS_dom_sf"/>
</dbReference>
<evidence type="ECO:0000313" key="3">
    <source>
        <dbReference type="Proteomes" id="UP000632774"/>
    </source>
</evidence>
<dbReference type="Proteomes" id="UP000632774">
    <property type="component" value="Unassembled WGS sequence"/>
</dbReference>
<dbReference type="PANTHER" id="PTHR33495:SF2">
    <property type="entry name" value="ANTI-SIGMA FACTOR ANTAGONIST TM_1081-RELATED"/>
    <property type="match status" value="1"/>
</dbReference>
<organism evidence="2 3">
    <name type="scientific">Mucilaginibacter boryungensis</name>
    <dbReference type="NCBI Taxonomy" id="768480"/>
    <lineage>
        <taxon>Bacteria</taxon>
        <taxon>Pseudomonadati</taxon>
        <taxon>Bacteroidota</taxon>
        <taxon>Sphingobacteriia</taxon>
        <taxon>Sphingobacteriales</taxon>
        <taxon>Sphingobacteriaceae</taxon>
        <taxon>Mucilaginibacter</taxon>
    </lineage>
</organism>
<dbReference type="Gene3D" id="3.30.750.24">
    <property type="entry name" value="STAS domain"/>
    <property type="match status" value="1"/>
</dbReference>
<dbReference type="RefSeq" id="WP_194104323.1">
    <property type="nucleotide sequence ID" value="NZ_JADFFM010000001.1"/>
</dbReference>
<protein>
    <submittedName>
        <fullName evidence="2">STAS domain-containing protein</fullName>
    </submittedName>
</protein>
<dbReference type="CDD" id="cd07043">
    <property type="entry name" value="STAS_anti-anti-sigma_factors"/>
    <property type="match status" value="1"/>
</dbReference>
<accession>A0ABR9XCV6</accession>
<evidence type="ECO:0000313" key="2">
    <source>
        <dbReference type="EMBL" id="MBE9664900.1"/>
    </source>
</evidence>
<reference evidence="2 3" key="1">
    <citation type="submission" date="2020-10" db="EMBL/GenBank/DDBJ databases">
        <title>Mucilaginibacter mali sp. nov., isolated from rhizosphere soil of apple orchard.</title>
        <authorList>
            <person name="Lee J.-S."/>
            <person name="Kim H.S."/>
            <person name="Kim J.-S."/>
        </authorList>
    </citation>
    <scope>NUCLEOTIDE SEQUENCE [LARGE SCALE GENOMIC DNA]</scope>
    <source>
        <strain evidence="2 3">KCTC 23157</strain>
    </source>
</reference>
<gene>
    <name evidence="2" type="ORF">IRJ18_00910</name>
</gene>
<dbReference type="PANTHER" id="PTHR33495">
    <property type="entry name" value="ANTI-SIGMA FACTOR ANTAGONIST TM_1081-RELATED-RELATED"/>
    <property type="match status" value="1"/>
</dbReference>